<keyword evidence="1" id="KW-0732">Signal</keyword>
<evidence type="ECO:0000313" key="2">
    <source>
        <dbReference type="EMBL" id="MDQ2094417.1"/>
    </source>
</evidence>
<dbReference type="Proteomes" id="UP001227162">
    <property type="component" value="Unassembled WGS sequence"/>
</dbReference>
<feature type="signal peptide" evidence="1">
    <location>
        <begin position="1"/>
        <end position="23"/>
    </location>
</feature>
<reference evidence="2" key="1">
    <citation type="submission" date="2022-07" db="EMBL/GenBank/DDBJ databases">
        <authorList>
            <person name="Otstavnykh N."/>
            <person name="Isaeva M."/>
            <person name="Bystritskaya E."/>
        </authorList>
    </citation>
    <scope>NUCLEOTIDE SEQUENCE</scope>
    <source>
        <strain evidence="2">10Alg 79</strain>
    </source>
</reference>
<reference evidence="2" key="2">
    <citation type="submission" date="2023-04" db="EMBL/GenBank/DDBJ databases">
        <title>'Rhodoalgimonas zhirmunskyi' gen. nov., isolated from a red alga.</title>
        <authorList>
            <person name="Nedashkovskaya O.I."/>
            <person name="Otstavnykh N.Y."/>
            <person name="Bystritskaya E.P."/>
            <person name="Balabanova L.A."/>
            <person name="Isaeva M.P."/>
        </authorList>
    </citation>
    <scope>NUCLEOTIDE SEQUENCE</scope>
    <source>
        <strain evidence="2">10Alg 79</strain>
    </source>
</reference>
<name>A0AAJ1X7D9_9RHOB</name>
<evidence type="ECO:0000313" key="3">
    <source>
        <dbReference type="Proteomes" id="UP001227162"/>
    </source>
</evidence>
<sequence>MKRFLISALAALVLAASAGAGNAACYADYKAKRDNPLKLHYGVMQLNGACDKGAARGEIAQRLKANGWVLLNVLSVFDESGLNSRKGSAGGYFLRF</sequence>
<dbReference type="EMBL" id="JANFFA010000002">
    <property type="protein sequence ID" value="MDQ2094417.1"/>
    <property type="molecule type" value="Genomic_DNA"/>
</dbReference>
<evidence type="ECO:0000256" key="1">
    <source>
        <dbReference type="SAM" id="SignalP"/>
    </source>
</evidence>
<protein>
    <submittedName>
        <fullName evidence="2">Uncharacterized protein</fullName>
    </submittedName>
</protein>
<dbReference type="AlphaFoldDB" id="A0AAJ1X7D9"/>
<dbReference type="RefSeq" id="WP_317626016.1">
    <property type="nucleotide sequence ID" value="NZ_JANFFA010000002.1"/>
</dbReference>
<gene>
    <name evidence="2" type="ORF">NOI20_09880</name>
</gene>
<keyword evidence="3" id="KW-1185">Reference proteome</keyword>
<organism evidence="2 3">
    <name type="scientific">Rhodalgimonas zhirmunskyi</name>
    <dbReference type="NCBI Taxonomy" id="2964767"/>
    <lineage>
        <taxon>Bacteria</taxon>
        <taxon>Pseudomonadati</taxon>
        <taxon>Pseudomonadota</taxon>
        <taxon>Alphaproteobacteria</taxon>
        <taxon>Rhodobacterales</taxon>
        <taxon>Roseobacteraceae</taxon>
        <taxon>Rhodalgimonas</taxon>
    </lineage>
</organism>
<accession>A0AAJ1X7D9</accession>
<comment type="caution">
    <text evidence="2">The sequence shown here is derived from an EMBL/GenBank/DDBJ whole genome shotgun (WGS) entry which is preliminary data.</text>
</comment>
<feature type="chain" id="PRO_5042555357" evidence="1">
    <location>
        <begin position="24"/>
        <end position="96"/>
    </location>
</feature>
<proteinExistence type="predicted"/>